<keyword evidence="2" id="KW-1185">Reference proteome</keyword>
<sequence length="113" mass="13538">MLERFYKLREEVKHFMEIKGKPVVELSDDKWLCDLAFKVDITKHLSELNIKLQVPDNLQHKIIELQTDDELKAKYNLPLLEFYKLYVQSEDFPILRRHALKFASLFGMTYCCE</sequence>
<proteinExistence type="predicted"/>
<dbReference type="PANTHER" id="PTHR45913:SF5">
    <property type="entry name" value="GENERAL TRANSCRIPTION FACTOR II-I REPEAT DOMAIN-CONTAINING PROTEIN 2A-LIKE PROTEIN"/>
    <property type="match status" value="1"/>
</dbReference>
<dbReference type="Proteomes" id="UP001558613">
    <property type="component" value="Unassembled WGS sequence"/>
</dbReference>
<accession>A0ABR3N1Q0</accession>
<evidence type="ECO:0000313" key="2">
    <source>
        <dbReference type="Proteomes" id="UP001558613"/>
    </source>
</evidence>
<reference evidence="1 2" key="1">
    <citation type="submission" date="2023-09" db="EMBL/GenBank/DDBJ databases">
        <authorList>
            <person name="Wang M."/>
        </authorList>
    </citation>
    <scope>NUCLEOTIDE SEQUENCE [LARGE SCALE GENOMIC DNA]</scope>
    <source>
        <strain evidence="1">GT-2023</strain>
        <tissue evidence="1">Liver</tissue>
    </source>
</reference>
<protein>
    <submittedName>
        <fullName evidence="1">Uncharacterized protein</fullName>
    </submittedName>
</protein>
<dbReference type="EMBL" id="JAYMGO010000007">
    <property type="protein sequence ID" value="KAL1270843.1"/>
    <property type="molecule type" value="Genomic_DNA"/>
</dbReference>
<organism evidence="1 2">
    <name type="scientific">Cirrhinus molitorella</name>
    <name type="common">mud carp</name>
    <dbReference type="NCBI Taxonomy" id="172907"/>
    <lineage>
        <taxon>Eukaryota</taxon>
        <taxon>Metazoa</taxon>
        <taxon>Chordata</taxon>
        <taxon>Craniata</taxon>
        <taxon>Vertebrata</taxon>
        <taxon>Euteleostomi</taxon>
        <taxon>Actinopterygii</taxon>
        <taxon>Neopterygii</taxon>
        <taxon>Teleostei</taxon>
        <taxon>Ostariophysi</taxon>
        <taxon>Cypriniformes</taxon>
        <taxon>Cyprinidae</taxon>
        <taxon>Labeoninae</taxon>
        <taxon>Labeonini</taxon>
        <taxon>Cirrhinus</taxon>
    </lineage>
</organism>
<comment type="caution">
    <text evidence="1">The sequence shown here is derived from an EMBL/GenBank/DDBJ whole genome shotgun (WGS) entry which is preliminary data.</text>
</comment>
<gene>
    <name evidence="1" type="ORF">QQF64_029859</name>
</gene>
<evidence type="ECO:0000313" key="1">
    <source>
        <dbReference type="EMBL" id="KAL1270843.1"/>
    </source>
</evidence>
<dbReference type="PANTHER" id="PTHR45913">
    <property type="entry name" value="EPM2A-INTERACTING PROTEIN 1"/>
    <property type="match status" value="1"/>
</dbReference>
<name>A0ABR3N1Q0_9TELE</name>